<organism evidence="4 5">
    <name type="scientific">Paenibacillus aceris</name>
    <dbReference type="NCBI Taxonomy" id="869555"/>
    <lineage>
        <taxon>Bacteria</taxon>
        <taxon>Bacillati</taxon>
        <taxon>Bacillota</taxon>
        <taxon>Bacilli</taxon>
        <taxon>Bacillales</taxon>
        <taxon>Paenibacillaceae</taxon>
        <taxon>Paenibacillus</taxon>
    </lineage>
</organism>
<dbReference type="SMART" id="SM00854">
    <property type="entry name" value="PGA_cap"/>
    <property type="match status" value="1"/>
</dbReference>
<comment type="caution">
    <text evidence="4">The sequence shown here is derived from an EMBL/GenBank/DDBJ whole genome shotgun (WGS) entry which is preliminary data.</text>
</comment>
<accession>A0ABS4I0P0</accession>
<reference evidence="4 5" key="1">
    <citation type="submission" date="2021-03" db="EMBL/GenBank/DDBJ databases">
        <title>Genomic Encyclopedia of Type Strains, Phase IV (KMG-IV): sequencing the most valuable type-strain genomes for metagenomic binning, comparative biology and taxonomic classification.</title>
        <authorList>
            <person name="Goeker M."/>
        </authorList>
    </citation>
    <scope>NUCLEOTIDE SEQUENCE [LARGE SCALE GENOMIC DNA]</scope>
    <source>
        <strain evidence="4 5">DSM 24950</strain>
    </source>
</reference>
<name>A0ABS4I0P0_9BACL</name>
<sequence>MSRKHVAMVTVIALMLLLSAGCFYSAKPSVPQEPTPQAKESQPPSAAIQPVPSILHTAPTEVKPRQYKVTLAAIGDVLIHSEVYQDAKQKDGTYHFSGMFESVQRYLREPDLLVANQETMIGGKELRLSGYPSFNSPHEVGDALKKAGVDLVTVANNHTLDRGEKVIQSALSYWDRLGIPYTGSFKSQEDQSQIRTLTKNNITFSFLSYSYGTNGIPHPKGKAYLINRIEVTQIENDVEIAKRISDVIVVAMHWGTEYESLPNENQKFLAQKLADLGVHIVIGNHPHVLQPPAWVTGKNGNKTLVLYSLGNFISAQGGLAKRVGGMAAIDVIKTTERENLAIALQHPAFLPTYTTYRKMTQFRVLPMRQVSEEQLNNGNFQYDQIQRHMRTYMQELRFIDTDK</sequence>
<dbReference type="Proteomes" id="UP001519344">
    <property type="component" value="Unassembled WGS sequence"/>
</dbReference>
<dbReference type="EMBL" id="JAGGKV010000009">
    <property type="protein sequence ID" value="MBP1964380.1"/>
    <property type="molecule type" value="Genomic_DNA"/>
</dbReference>
<keyword evidence="5" id="KW-1185">Reference proteome</keyword>
<evidence type="ECO:0000313" key="4">
    <source>
        <dbReference type="EMBL" id="MBP1964380.1"/>
    </source>
</evidence>
<protein>
    <submittedName>
        <fullName evidence="4">Poly-gamma-glutamate synthesis protein (Capsule biosynthesis protein)</fullName>
    </submittedName>
</protein>
<dbReference type="Gene3D" id="3.60.21.10">
    <property type="match status" value="1"/>
</dbReference>
<dbReference type="InterPro" id="IPR029052">
    <property type="entry name" value="Metallo-depent_PP-like"/>
</dbReference>
<evidence type="ECO:0000256" key="1">
    <source>
        <dbReference type="ARBA" id="ARBA00005662"/>
    </source>
</evidence>
<dbReference type="PANTHER" id="PTHR33393:SF12">
    <property type="entry name" value="CAPSULE BIOSYNTHESIS PROTEIN CAPA"/>
    <property type="match status" value="1"/>
</dbReference>
<gene>
    <name evidence="4" type="ORF">J2Z65_003603</name>
</gene>
<evidence type="ECO:0000256" key="2">
    <source>
        <dbReference type="SAM" id="MobiDB-lite"/>
    </source>
</evidence>
<evidence type="ECO:0000313" key="5">
    <source>
        <dbReference type="Proteomes" id="UP001519344"/>
    </source>
</evidence>
<feature type="domain" description="Capsule synthesis protein CapA" evidence="3">
    <location>
        <begin position="70"/>
        <end position="316"/>
    </location>
</feature>
<dbReference type="PROSITE" id="PS51257">
    <property type="entry name" value="PROKAR_LIPOPROTEIN"/>
    <property type="match status" value="1"/>
</dbReference>
<dbReference type="InterPro" id="IPR019079">
    <property type="entry name" value="Capsule_synth_CapA"/>
</dbReference>
<proteinExistence type="inferred from homology"/>
<feature type="region of interest" description="Disordered" evidence="2">
    <location>
        <begin position="29"/>
        <end position="48"/>
    </location>
</feature>
<comment type="similarity">
    <text evidence="1">Belongs to the CapA family.</text>
</comment>
<dbReference type="SUPFAM" id="SSF56300">
    <property type="entry name" value="Metallo-dependent phosphatases"/>
    <property type="match status" value="1"/>
</dbReference>
<dbReference type="InterPro" id="IPR052169">
    <property type="entry name" value="CW_Biosynth-Accessory"/>
</dbReference>
<dbReference type="CDD" id="cd07381">
    <property type="entry name" value="MPP_CapA"/>
    <property type="match status" value="1"/>
</dbReference>
<evidence type="ECO:0000259" key="3">
    <source>
        <dbReference type="SMART" id="SM00854"/>
    </source>
</evidence>
<dbReference type="PANTHER" id="PTHR33393">
    <property type="entry name" value="POLYGLUTAMINE SYNTHESIS ACCESSORY PROTEIN RV0574C-RELATED"/>
    <property type="match status" value="1"/>
</dbReference>
<dbReference type="RefSeq" id="WP_167058047.1">
    <property type="nucleotide sequence ID" value="NZ_JAAOZR010000017.1"/>
</dbReference>
<dbReference type="Pfam" id="PF09587">
    <property type="entry name" value="PGA_cap"/>
    <property type="match status" value="1"/>
</dbReference>